<comment type="caution">
    <text evidence="2">The sequence shown here is derived from an EMBL/GenBank/DDBJ whole genome shotgun (WGS) entry which is preliminary data.</text>
</comment>
<feature type="compositionally biased region" description="Acidic residues" evidence="1">
    <location>
        <begin position="111"/>
        <end position="123"/>
    </location>
</feature>
<feature type="region of interest" description="Disordered" evidence="1">
    <location>
        <begin position="100"/>
        <end position="123"/>
    </location>
</feature>
<accession>A0ABQ5GAP0</accession>
<dbReference type="Proteomes" id="UP001151760">
    <property type="component" value="Unassembled WGS sequence"/>
</dbReference>
<evidence type="ECO:0000256" key="1">
    <source>
        <dbReference type="SAM" id="MobiDB-lite"/>
    </source>
</evidence>
<protein>
    <submittedName>
        <fullName evidence="2">Uncharacterized protein</fullName>
    </submittedName>
</protein>
<feature type="region of interest" description="Disordered" evidence="1">
    <location>
        <begin position="1"/>
        <end position="24"/>
    </location>
</feature>
<feature type="compositionally biased region" description="Polar residues" evidence="1">
    <location>
        <begin position="1"/>
        <end position="22"/>
    </location>
</feature>
<keyword evidence="3" id="KW-1185">Reference proteome</keyword>
<proteinExistence type="predicted"/>
<organism evidence="2 3">
    <name type="scientific">Tanacetum coccineum</name>
    <dbReference type="NCBI Taxonomy" id="301880"/>
    <lineage>
        <taxon>Eukaryota</taxon>
        <taxon>Viridiplantae</taxon>
        <taxon>Streptophyta</taxon>
        <taxon>Embryophyta</taxon>
        <taxon>Tracheophyta</taxon>
        <taxon>Spermatophyta</taxon>
        <taxon>Magnoliopsida</taxon>
        <taxon>eudicotyledons</taxon>
        <taxon>Gunneridae</taxon>
        <taxon>Pentapetalae</taxon>
        <taxon>asterids</taxon>
        <taxon>campanulids</taxon>
        <taxon>Asterales</taxon>
        <taxon>Asteraceae</taxon>
        <taxon>Asteroideae</taxon>
        <taxon>Anthemideae</taxon>
        <taxon>Anthemidinae</taxon>
        <taxon>Tanacetum</taxon>
    </lineage>
</organism>
<gene>
    <name evidence="2" type="ORF">Tco_1031892</name>
</gene>
<sequence length="330" mass="37267">MSSDNASSTVTYTSKSSDSNGPSWGIPLINAGKLSEMDPYEEVAQQEQAAPLSYAYVLDPMELEHHIPVYVSEPVYPEYHVPSDDDIQIEDQPYVVDASPSALSPRYIAESDPEEDSEEDSEEDLINYVADADDDEEEEESSDDNEGEYYFWMLSNPNAYIVSYEEEVAAFCHTYSTAMLLILQLSSPLAPDYLTNPPYNPLHYLHITLMQRANIPEAEFPPWKRLLLTAPIPRFKIGESSTAVVARQSRFNVAHRVDYGFMDTLDASIHASEHKAMAAERIEPCQALDRSVAHIMALEARIAVLETHAYRHEWQRQEADDCAIGHIMRI</sequence>
<evidence type="ECO:0000313" key="2">
    <source>
        <dbReference type="EMBL" id="GJT72606.1"/>
    </source>
</evidence>
<reference evidence="2" key="2">
    <citation type="submission" date="2022-01" db="EMBL/GenBank/DDBJ databases">
        <authorList>
            <person name="Yamashiro T."/>
            <person name="Shiraishi A."/>
            <person name="Satake H."/>
            <person name="Nakayama K."/>
        </authorList>
    </citation>
    <scope>NUCLEOTIDE SEQUENCE</scope>
</reference>
<name>A0ABQ5GAP0_9ASTR</name>
<reference evidence="2" key="1">
    <citation type="journal article" date="2022" name="Int. J. Mol. Sci.">
        <title>Draft Genome of Tanacetum Coccineum: Genomic Comparison of Closely Related Tanacetum-Family Plants.</title>
        <authorList>
            <person name="Yamashiro T."/>
            <person name="Shiraishi A."/>
            <person name="Nakayama K."/>
            <person name="Satake H."/>
        </authorList>
    </citation>
    <scope>NUCLEOTIDE SEQUENCE</scope>
</reference>
<dbReference type="EMBL" id="BQNB010018273">
    <property type="protein sequence ID" value="GJT72606.1"/>
    <property type="molecule type" value="Genomic_DNA"/>
</dbReference>
<evidence type="ECO:0000313" key="3">
    <source>
        <dbReference type="Proteomes" id="UP001151760"/>
    </source>
</evidence>